<evidence type="ECO:0008006" key="4">
    <source>
        <dbReference type="Google" id="ProtNLM"/>
    </source>
</evidence>
<sequence>MTNLDKNSTSTCAKVLETAGTDQEDYGPPSFALRNFLVSLLADSDYRTMIPSIVYRLARCAKKDVDVLSHMLEYVKNGIVSGLKLFGATTYLLDNLIIFSEMWETPTPSVTQMTARFEATTMSGLLSSTQVQAYCAYSKEKSSVCNTFKAGDYDANGIIYEHDEYWNKASKIQDQASVLLMSSELDPMAPSKYATYFLDALDGDKKELITFKYTTQGNLAEGDLDKLNKTCVEDQISSALNWTIPIDQQYTYLSTDDAYDGVFDSSLSVDKVPVTEEDASSMEEAKDASGVRD</sequence>
<dbReference type="Proteomes" id="UP000018948">
    <property type="component" value="Unassembled WGS sequence"/>
</dbReference>
<reference evidence="2 3" key="1">
    <citation type="submission" date="2013-11" db="EMBL/GenBank/DDBJ databases">
        <title>The Genome Sequence of Phytophthora parasitica P10297.</title>
        <authorList>
            <consortium name="The Broad Institute Genomics Platform"/>
            <person name="Russ C."/>
            <person name="Tyler B."/>
            <person name="Panabieres F."/>
            <person name="Shan W."/>
            <person name="Tripathy S."/>
            <person name="Grunwald N."/>
            <person name="Machado M."/>
            <person name="Johnson C.S."/>
            <person name="Walker B."/>
            <person name="Young S.K."/>
            <person name="Zeng Q."/>
            <person name="Gargeya S."/>
            <person name="Fitzgerald M."/>
            <person name="Haas B."/>
            <person name="Abouelleil A."/>
            <person name="Allen A.W."/>
            <person name="Alvarado L."/>
            <person name="Arachchi H.M."/>
            <person name="Berlin A.M."/>
            <person name="Chapman S.B."/>
            <person name="Gainer-Dewar J."/>
            <person name="Goldberg J."/>
            <person name="Griggs A."/>
            <person name="Gujja S."/>
            <person name="Hansen M."/>
            <person name="Howarth C."/>
            <person name="Imamovic A."/>
            <person name="Ireland A."/>
            <person name="Larimer J."/>
            <person name="McCowan C."/>
            <person name="Murphy C."/>
            <person name="Pearson M."/>
            <person name="Poon T.W."/>
            <person name="Priest M."/>
            <person name="Roberts A."/>
            <person name="Saif S."/>
            <person name="Shea T."/>
            <person name="Sisk P."/>
            <person name="Sykes S."/>
            <person name="Wortman J."/>
            <person name="Nusbaum C."/>
            <person name="Birren B."/>
        </authorList>
    </citation>
    <scope>NUCLEOTIDE SEQUENCE [LARGE SCALE GENOMIC DNA]</scope>
    <source>
        <strain evidence="2 3">P10297</strain>
    </source>
</reference>
<comment type="caution">
    <text evidence="2">The sequence shown here is derived from an EMBL/GenBank/DDBJ whole genome shotgun (WGS) entry which is preliminary data.</text>
</comment>
<gene>
    <name evidence="2" type="ORF">F442_12036</name>
</gene>
<accession>W2Z146</accession>
<proteinExistence type="predicted"/>
<evidence type="ECO:0000256" key="1">
    <source>
        <dbReference type="SAM" id="MobiDB-lite"/>
    </source>
</evidence>
<evidence type="ECO:0000313" key="3">
    <source>
        <dbReference type="Proteomes" id="UP000018948"/>
    </source>
</evidence>
<dbReference type="AlphaFoldDB" id="W2Z146"/>
<evidence type="ECO:0000313" key="2">
    <source>
        <dbReference type="EMBL" id="ETP40681.1"/>
    </source>
</evidence>
<feature type="region of interest" description="Disordered" evidence="1">
    <location>
        <begin position="273"/>
        <end position="293"/>
    </location>
</feature>
<protein>
    <recommendedName>
        <fullName evidence="4">Peptidase S33 tripeptidyl aminopeptidase-like C-terminal domain-containing protein</fullName>
    </recommendedName>
</protein>
<organism evidence="2 3">
    <name type="scientific">Phytophthora nicotianae P10297</name>
    <dbReference type="NCBI Taxonomy" id="1317064"/>
    <lineage>
        <taxon>Eukaryota</taxon>
        <taxon>Sar</taxon>
        <taxon>Stramenopiles</taxon>
        <taxon>Oomycota</taxon>
        <taxon>Peronosporomycetes</taxon>
        <taxon>Peronosporales</taxon>
        <taxon>Peronosporaceae</taxon>
        <taxon>Phytophthora</taxon>
    </lineage>
</organism>
<feature type="compositionally biased region" description="Basic and acidic residues" evidence="1">
    <location>
        <begin position="283"/>
        <end position="293"/>
    </location>
</feature>
<name>W2Z146_PHYNI</name>
<dbReference type="EMBL" id="ANIY01002511">
    <property type="protein sequence ID" value="ETP40681.1"/>
    <property type="molecule type" value="Genomic_DNA"/>
</dbReference>